<evidence type="ECO:0000256" key="1">
    <source>
        <dbReference type="SAM" id="MobiDB-lite"/>
    </source>
</evidence>
<sequence length="48" mass="5495">MSKKNSSSKNHKITENPISTNYARNVKNKAIEHSPYGKDEPSTRTNYK</sequence>
<organism evidence="2 3">
    <name type="scientific">Candidatus Clostridium eludens</name>
    <dbReference type="NCBI Taxonomy" id="3381663"/>
    <lineage>
        <taxon>Bacteria</taxon>
        <taxon>Bacillati</taxon>
        <taxon>Bacillota</taxon>
        <taxon>Clostridia</taxon>
        <taxon>Eubacteriales</taxon>
        <taxon>Clostridiaceae</taxon>
        <taxon>Clostridium</taxon>
    </lineage>
</organism>
<accession>A0ABW8SNH0</accession>
<comment type="caution">
    <text evidence="2">The sequence shown here is derived from an EMBL/GenBank/DDBJ whole genome shotgun (WGS) entry which is preliminary data.</text>
</comment>
<proteinExistence type="predicted"/>
<evidence type="ECO:0000313" key="3">
    <source>
        <dbReference type="Proteomes" id="UP001623660"/>
    </source>
</evidence>
<dbReference type="Proteomes" id="UP001623660">
    <property type="component" value="Unassembled WGS sequence"/>
</dbReference>
<gene>
    <name evidence="2" type="ORF">ACJDU8_18360</name>
</gene>
<feature type="compositionally biased region" description="Basic and acidic residues" evidence="1">
    <location>
        <begin position="29"/>
        <end position="42"/>
    </location>
</feature>
<protein>
    <recommendedName>
        <fullName evidence="4">DUF3941 domain-containing protein</fullName>
    </recommendedName>
</protein>
<dbReference type="RefSeq" id="WP_406793612.1">
    <property type="nucleotide sequence ID" value="NZ_JBJHZX010000031.1"/>
</dbReference>
<evidence type="ECO:0008006" key="4">
    <source>
        <dbReference type="Google" id="ProtNLM"/>
    </source>
</evidence>
<evidence type="ECO:0000313" key="2">
    <source>
        <dbReference type="EMBL" id="MFL0197510.1"/>
    </source>
</evidence>
<feature type="region of interest" description="Disordered" evidence="1">
    <location>
        <begin position="1"/>
        <end position="48"/>
    </location>
</feature>
<keyword evidence="3" id="KW-1185">Reference proteome</keyword>
<dbReference type="EMBL" id="JBJHZX010000031">
    <property type="protein sequence ID" value="MFL0197510.1"/>
    <property type="molecule type" value="Genomic_DNA"/>
</dbReference>
<reference evidence="2 3" key="1">
    <citation type="submission" date="2024-11" db="EMBL/GenBank/DDBJ databases">
        <authorList>
            <person name="Heng Y.C."/>
            <person name="Lim A.C.H."/>
            <person name="Lee J.K.Y."/>
            <person name="Kittelmann S."/>
        </authorList>
    </citation>
    <scope>NUCLEOTIDE SEQUENCE [LARGE SCALE GENOMIC DNA]</scope>
    <source>
        <strain evidence="2 3">WILCCON 0269</strain>
    </source>
</reference>
<name>A0ABW8SNH0_9CLOT</name>